<dbReference type="CDD" id="cd00383">
    <property type="entry name" value="trans_reg_C"/>
    <property type="match status" value="1"/>
</dbReference>
<evidence type="ECO:0000259" key="4">
    <source>
        <dbReference type="PROSITE" id="PS50110"/>
    </source>
</evidence>
<dbReference type="PROSITE" id="PS50110">
    <property type="entry name" value="RESPONSE_REGULATORY"/>
    <property type="match status" value="1"/>
</dbReference>
<dbReference type="GO" id="GO:0000976">
    <property type="term" value="F:transcription cis-regulatory region binding"/>
    <property type="evidence" value="ECO:0007669"/>
    <property type="project" value="TreeGrafter"/>
</dbReference>
<dbReference type="GO" id="GO:0006355">
    <property type="term" value="P:regulation of DNA-templated transcription"/>
    <property type="evidence" value="ECO:0007669"/>
    <property type="project" value="InterPro"/>
</dbReference>
<dbReference type="EMBL" id="CP002467">
    <property type="protein sequence ID" value="ADV83548.1"/>
    <property type="molecule type" value="Genomic_DNA"/>
</dbReference>
<keyword evidence="1 3" id="KW-0238">DNA-binding</keyword>
<evidence type="ECO:0000313" key="7">
    <source>
        <dbReference type="Proteomes" id="UP000006844"/>
    </source>
</evidence>
<dbReference type="OrthoDB" id="9790442at2"/>
<reference evidence="6 7" key="1">
    <citation type="journal article" date="2012" name="Stand. Genomic Sci.">
        <title>Complete genome sequence of Terriglobus saanensis type strain SP1PR4(T), an Acidobacteria from tundra soil.</title>
        <authorList>
            <person name="Rawat S.R."/>
            <person name="Mannisto M.K."/>
            <person name="Starovoytov V."/>
            <person name="Goodwin L."/>
            <person name="Nolan M."/>
            <person name="Hauser L."/>
            <person name="Land M."/>
            <person name="Davenport K.W."/>
            <person name="Woyke T."/>
            <person name="Haggblom M.M."/>
        </authorList>
    </citation>
    <scope>NUCLEOTIDE SEQUENCE</scope>
    <source>
        <strain evidence="7">ATCC BAA-1853 / DSM 23119 / SP1PR4</strain>
    </source>
</reference>
<dbReference type="InterPro" id="IPR039420">
    <property type="entry name" value="WalR-like"/>
</dbReference>
<dbReference type="InterPro" id="IPR001867">
    <property type="entry name" value="OmpR/PhoB-type_DNA-bd"/>
</dbReference>
<evidence type="ECO:0000256" key="2">
    <source>
        <dbReference type="PROSITE-ProRule" id="PRU00169"/>
    </source>
</evidence>
<feature type="modified residue" description="4-aspartylphosphate" evidence="2">
    <location>
        <position position="56"/>
    </location>
</feature>
<sequence>MTHLRAKILIIEDDRKMAAALVAGMEPAGYEVATASSAEEGFFLVHTLQPNLLLLDLTLPHRSGLDILKQIRREGLDLRVLVLTSHNTVEDRVEGLSSGADDYLGKPFSFPELMARIQALLRRTLPTPDTSAIQIGDLEIDAKSKVAHRASVRLELTPREFDLLLYLAENQGRTVSREMLAKDVWQESSRFTPIDNVIDVQVARLRKKLDDPYPTKLLQTIRGVGFSLREPQP</sequence>
<organism evidence="6 7">
    <name type="scientific">Terriglobus saanensis (strain ATCC BAA-1853 / DSM 23119 / SP1PR4)</name>
    <dbReference type="NCBI Taxonomy" id="401053"/>
    <lineage>
        <taxon>Bacteria</taxon>
        <taxon>Pseudomonadati</taxon>
        <taxon>Acidobacteriota</taxon>
        <taxon>Terriglobia</taxon>
        <taxon>Terriglobales</taxon>
        <taxon>Acidobacteriaceae</taxon>
        <taxon>Terriglobus</taxon>
    </lineage>
</organism>
<dbReference type="Pfam" id="PF00072">
    <property type="entry name" value="Response_reg"/>
    <property type="match status" value="1"/>
</dbReference>
<evidence type="ECO:0000256" key="3">
    <source>
        <dbReference type="PROSITE-ProRule" id="PRU01091"/>
    </source>
</evidence>
<name>E8V2S3_TERSS</name>
<dbReference type="Gene3D" id="3.40.50.2300">
    <property type="match status" value="1"/>
</dbReference>
<evidence type="ECO:0000256" key="1">
    <source>
        <dbReference type="ARBA" id="ARBA00023125"/>
    </source>
</evidence>
<dbReference type="PANTHER" id="PTHR48111">
    <property type="entry name" value="REGULATOR OF RPOS"/>
    <property type="match status" value="1"/>
</dbReference>
<keyword evidence="2" id="KW-0597">Phosphoprotein</keyword>
<dbReference type="GO" id="GO:0005829">
    <property type="term" value="C:cytosol"/>
    <property type="evidence" value="ECO:0007669"/>
    <property type="project" value="TreeGrafter"/>
</dbReference>
<dbReference type="STRING" id="401053.AciPR4_2775"/>
<dbReference type="Gene3D" id="1.10.10.10">
    <property type="entry name" value="Winged helix-like DNA-binding domain superfamily/Winged helix DNA-binding domain"/>
    <property type="match status" value="1"/>
</dbReference>
<dbReference type="InterPro" id="IPR011006">
    <property type="entry name" value="CheY-like_superfamily"/>
</dbReference>
<dbReference type="InterPro" id="IPR036388">
    <property type="entry name" value="WH-like_DNA-bd_sf"/>
</dbReference>
<dbReference type="SUPFAM" id="SSF52172">
    <property type="entry name" value="CheY-like"/>
    <property type="match status" value="1"/>
</dbReference>
<dbReference type="eggNOG" id="COG0745">
    <property type="taxonomic scope" value="Bacteria"/>
</dbReference>
<gene>
    <name evidence="6" type="ordered locus">AciPR4_2775</name>
</gene>
<proteinExistence type="predicted"/>
<feature type="domain" description="OmpR/PhoB-type" evidence="5">
    <location>
        <begin position="130"/>
        <end position="230"/>
    </location>
</feature>
<dbReference type="Gene3D" id="6.10.250.690">
    <property type="match status" value="1"/>
</dbReference>
<dbReference type="Proteomes" id="UP000006844">
    <property type="component" value="Chromosome"/>
</dbReference>
<protein>
    <submittedName>
        <fullName evidence="6">Two component transcriptional regulator, winged helix family</fullName>
    </submittedName>
</protein>
<evidence type="ECO:0000313" key="6">
    <source>
        <dbReference type="EMBL" id="ADV83548.1"/>
    </source>
</evidence>
<dbReference type="AlphaFoldDB" id="E8V2S3"/>
<dbReference type="GO" id="GO:0032993">
    <property type="term" value="C:protein-DNA complex"/>
    <property type="evidence" value="ECO:0007669"/>
    <property type="project" value="TreeGrafter"/>
</dbReference>
<dbReference type="SMART" id="SM00862">
    <property type="entry name" value="Trans_reg_C"/>
    <property type="match status" value="1"/>
</dbReference>
<dbReference type="SMART" id="SM00448">
    <property type="entry name" value="REC"/>
    <property type="match status" value="1"/>
</dbReference>
<feature type="DNA-binding region" description="OmpR/PhoB-type" evidence="3">
    <location>
        <begin position="130"/>
        <end position="230"/>
    </location>
</feature>
<dbReference type="KEGG" id="tsa:AciPR4_2775"/>
<feature type="domain" description="Response regulatory" evidence="4">
    <location>
        <begin position="7"/>
        <end position="121"/>
    </location>
</feature>
<dbReference type="GO" id="GO:0000156">
    <property type="term" value="F:phosphorelay response regulator activity"/>
    <property type="evidence" value="ECO:0007669"/>
    <property type="project" value="TreeGrafter"/>
</dbReference>
<dbReference type="RefSeq" id="WP_013569281.1">
    <property type="nucleotide sequence ID" value="NC_014963.1"/>
</dbReference>
<dbReference type="PANTHER" id="PTHR48111:SF56">
    <property type="entry name" value="TETRATHIONATE RESPONSE REGULATORY PROTEIN TTRR"/>
    <property type="match status" value="1"/>
</dbReference>
<keyword evidence="7" id="KW-1185">Reference proteome</keyword>
<accession>E8V2S3</accession>
<dbReference type="InterPro" id="IPR001789">
    <property type="entry name" value="Sig_transdc_resp-reg_receiver"/>
</dbReference>
<dbReference type="HOGENOM" id="CLU_000445_30_1_0"/>
<dbReference type="Pfam" id="PF00486">
    <property type="entry name" value="Trans_reg_C"/>
    <property type="match status" value="1"/>
</dbReference>
<dbReference type="PROSITE" id="PS51755">
    <property type="entry name" value="OMPR_PHOB"/>
    <property type="match status" value="1"/>
</dbReference>
<evidence type="ECO:0000259" key="5">
    <source>
        <dbReference type="PROSITE" id="PS51755"/>
    </source>
</evidence>